<feature type="transmembrane region" description="Helical" evidence="1">
    <location>
        <begin position="139"/>
        <end position="165"/>
    </location>
</feature>
<evidence type="ECO:0000256" key="1">
    <source>
        <dbReference type="SAM" id="Phobius"/>
    </source>
</evidence>
<evidence type="ECO:0000313" key="2">
    <source>
        <dbReference type="EMBL" id="MCO6045506.1"/>
    </source>
</evidence>
<dbReference type="RefSeq" id="WP_252853618.1">
    <property type="nucleotide sequence ID" value="NZ_JAMXLR010000055.1"/>
</dbReference>
<feature type="transmembrane region" description="Helical" evidence="1">
    <location>
        <begin position="42"/>
        <end position="60"/>
    </location>
</feature>
<comment type="caution">
    <text evidence="2">The sequence shown here is derived from an EMBL/GenBank/DDBJ whole genome shotgun (WGS) entry which is preliminary data.</text>
</comment>
<dbReference type="Pfam" id="PF04238">
    <property type="entry name" value="DUF420"/>
    <property type="match status" value="1"/>
</dbReference>
<evidence type="ECO:0000313" key="3">
    <source>
        <dbReference type="Proteomes" id="UP001155241"/>
    </source>
</evidence>
<name>A0A9X2JH73_9BACT</name>
<gene>
    <name evidence="2" type="ORF">NG895_16465</name>
</gene>
<dbReference type="InterPro" id="IPR007352">
    <property type="entry name" value="DUF420"/>
</dbReference>
<dbReference type="PANTHER" id="PTHR37692:SF1">
    <property type="entry name" value="DUF420 DOMAIN-CONTAINING PROTEIN"/>
    <property type="match status" value="1"/>
</dbReference>
<dbReference type="EMBL" id="JAMXLR010000055">
    <property type="protein sequence ID" value="MCO6045506.1"/>
    <property type="molecule type" value="Genomic_DNA"/>
</dbReference>
<proteinExistence type="predicted"/>
<sequence length="168" mass="18654">MLPLAAHPLVHVNASLNSLATVLLIVGLLLIKRHKETAHKRVMLSAFVVSIVFLGCYLYYHIMLQLQTPFSGEGVAKVVYLAILLSHIVLAISVPPLAITSIVFGLWAHGEWLPITLAGDSDTAKQAFMSRARAKHRRWARITFPIWLYVSVTGVVVYAMLYHLYPPG</sequence>
<feature type="transmembrane region" description="Helical" evidence="1">
    <location>
        <begin position="80"/>
        <end position="107"/>
    </location>
</feature>
<organism evidence="2 3">
    <name type="scientific">Aeoliella straminimaris</name>
    <dbReference type="NCBI Taxonomy" id="2954799"/>
    <lineage>
        <taxon>Bacteria</taxon>
        <taxon>Pseudomonadati</taxon>
        <taxon>Planctomycetota</taxon>
        <taxon>Planctomycetia</taxon>
        <taxon>Pirellulales</taxon>
        <taxon>Lacipirellulaceae</taxon>
        <taxon>Aeoliella</taxon>
    </lineage>
</organism>
<keyword evidence="1" id="KW-0472">Membrane</keyword>
<feature type="transmembrane region" description="Helical" evidence="1">
    <location>
        <begin position="12"/>
        <end position="30"/>
    </location>
</feature>
<keyword evidence="1" id="KW-0812">Transmembrane</keyword>
<reference evidence="2" key="1">
    <citation type="submission" date="2022-06" db="EMBL/GenBank/DDBJ databases">
        <title>Aeoliella straminimaris, a novel planctomycete from sediments.</title>
        <authorList>
            <person name="Vitorino I.R."/>
            <person name="Lage O.M."/>
        </authorList>
    </citation>
    <scope>NUCLEOTIDE SEQUENCE</scope>
    <source>
        <strain evidence="2">ICT_H6.2</strain>
    </source>
</reference>
<dbReference type="PANTHER" id="PTHR37692">
    <property type="entry name" value="HYPOTHETICAL MEMBRANE SPANNING PROTEIN"/>
    <property type="match status" value="1"/>
</dbReference>
<dbReference type="AlphaFoldDB" id="A0A9X2JH73"/>
<keyword evidence="3" id="KW-1185">Reference proteome</keyword>
<accession>A0A9X2JH73</accession>
<protein>
    <submittedName>
        <fullName evidence="2">DUF420 domain-containing protein</fullName>
    </submittedName>
</protein>
<dbReference type="Proteomes" id="UP001155241">
    <property type="component" value="Unassembled WGS sequence"/>
</dbReference>
<keyword evidence="1" id="KW-1133">Transmembrane helix</keyword>